<dbReference type="EMBL" id="QJKB01000002">
    <property type="protein sequence ID" value="PXX44835.1"/>
    <property type="molecule type" value="Genomic_DNA"/>
</dbReference>
<accession>A0A318JVU4</accession>
<reference evidence="1 2" key="1">
    <citation type="submission" date="2018-05" db="EMBL/GenBank/DDBJ databases">
        <title>Genomic Encyclopedia of Type Strains, Phase IV (KMG-IV): sequencing the most valuable type-strain genomes for metagenomic binning, comparative biology and taxonomic classification.</title>
        <authorList>
            <person name="Goeker M."/>
        </authorList>
    </citation>
    <scope>NUCLEOTIDE SEQUENCE [LARGE SCALE GENOMIC DNA]</scope>
    <source>
        <strain evidence="1 2">DSM 19792</strain>
    </source>
</reference>
<keyword evidence="2" id="KW-1185">Reference proteome</keyword>
<dbReference type="SUPFAM" id="SSF48371">
    <property type="entry name" value="ARM repeat"/>
    <property type="match status" value="1"/>
</dbReference>
<gene>
    <name evidence="1" type="ORF">DFR42_10247</name>
</gene>
<proteinExistence type="predicted"/>
<dbReference type="InterPro" id="IPR016024">
    <property type="entry name" value="ARM-type_fold"/>
</dbReference>
<organism evidence="1 2">
    <name type="scientific">Undibacterium pigrum</name>
    <dbReference type="NCBI Taxonomy" id="401470"/>
    <lineage>
        <taxon>Bacteria</taxon>
        <taxon>Pseudomonadati</taxon>
        <taxon>Pseudomonadota</taxon>
        <taxon>Betaproteobacteria</taxon>
        <taxon>Burkholderiales</taxon>
        <taxon>Oxalobacteraceae</taxon>
        <taxon>Undibacterium</taxon>
    </lineage>
</organism>
<comment type="caution">
    <text evidence="1">The sequence shown here is derived from an EMBL/GenBank/DDBJ whole genome shotgun (WGS) entry which is preliminary data.</text>
</comment>
<dbReference type="RefSeq" id="WP_110254330.1">
    <property type="nucleotide sequence ID" value="NZ_QJKB01000002.1"/>
</dbReference>
<dbReference type="AlphaFoldDB" id="A0A318JVU4"/>
<sequence>MHLPHLSYAYSVRKLKSQFSRYLTIFLVGLGTNYLFTDAAQACSCLFQEESGFLHGGRLPSNARGVVLILSEDRFLELTSGQENASLRSLAPDLFAISNHEKNEEIKAVIEEFHPKPERNAQIQGQSHFFRIGPAGGFQKGVKYSIKFRNANERSRHWLYPNQVEVTIDENEAHADKAEFWIDKQDFARVRMLSFPQSGSCSRGSYMFVQNVRYQMSDAFRPYLDSMVYFTQKSSLFAEADVAPPGEKDFFPHSYRSNNCSQIRYGSSESVSSKDIVYAHCSALSEHGPTIYLRGYVGLLEADDVLHETPVKEIQFKNTANEACYGVEYLRQSIAKERRELITDITEELASKPLRDGDAQQFIPILFNLSDHDDPAIRQYSVLALSSMLRQLKTVESQQIREVSRLLLVQIKQKQRPTNVILGSALKSFVSYVLEDPHTGKLAGRMNAEFAGWMGKELLSIIASSEHEYLAQNEYIIQTLKILAGHSKELTSSLISYVNLHPERDFLKLIIELAPQDKRVFQILLKKNNSGIYGIETLLENMTLDQRTDTAILFDVAESPVSGKIRGTAISLLIQRNISSPRMLNLLLENMGRMEALTALRAMGVKAKPAVPVFLSFFKTKLDVSKYNLLVDILKDIHADSSDLKDGYLIASQSDDKEVVELASKALAELKSKTK</sequence>
<evidence type="ECO:0000313" key="2">
    <source>
        <dbReference type="Proteomes" id="UP000247792"/>
    </source>
</evidence>
<protein>
    <submittedName>
        <fullName evidence="1">Uncharacterized protein</fullName>
    </submittedName>
</protein>
<dbReference type="Proteomes" id="UP000247792">
    <property type="component" value="Unassembled WGS sequence"/>
</dbReference>
<dbReference type="OrthoDB" id="8778256at2"/>
<name>A0A318JVU4_9BURK</name>
<evidence type="ECO:0000313" key="1">
    <source>
        <dbReference type="EMBL" id="PXX44835.1"/>
    </source>
</evidence>